<protein>
    <recommendedName>
        <fullName evidence="2">Rab-GAP TBC domain-containing protein</fullName>
    </recommendedName>
</protein>
<evidence type="ECO:0000313" key="4">
    <source>
        <dbReference type="Proteomes" id="UP000001593"/>
    </source>
</evidence>
<evidence type="ECO:0000259" key="2">
    <source>
        <dbReference type="PROSITE" id="PS50086"/>
    </source>
</evidence>
<dbReference type="EMBL" id="DS469607">
    <property type="protein sequence ID" value="EDO39400.1"/>
    <property type="molecule type" value="Genomic_DNA"/>
</dbReference>
<dbReference type="Gene3D" id="1.10.472.80">
    <property type="entry name" value="Ypt/Rab-GAP domain of gyp1p, domain 3"/>
    <property type="match status" value="1"/>
</dbReference>
<dbReference type="Pfam" id="PF00566">
    <property type="entry name" value="RabGAP-TBC"/>
    <property type="match status" value="1"/>
</dbReference>
<dbReference type="GO" id="GO:0042147">
    <property type="term" value="P:retrograde transport, endosome to Golgi"/>
    <property type="evidence" value="ECO:0000318"/>
    <property type="project" value="GO_Central"/>
</dbReference>
<dbReference type="GO" id="GO:0005829">
    <property type="term" value="C:cytosol"/>
    <property type="evidence" value="ECO:0007669"/>
    <property type="project" value="GOC"/>
</dbReference>
<keyword evidence="4" id="KW-1185">Reference proteome</keyword>
<dbReference type="AlphaFoldDB" id="A7SA57"/>
<dbReference type="STRING" id="45351.A7SA57"/>
<dbReference type="HOGENOM" id="CLU_005350_2_2_1"/>
<dbReference type="FunFam" id="1.10.472.80:FF:000008">
    <property type="entry name" value="TBC1 domain family member 10A"/>
    <property type="match status" value="1"/>
</dbReference>
<dbReference type="Gene3D" id="1.10.8.270">
    <property type="entry name" value="putative rabgap domain of human tbc1 domain family member 14 like domains"/>
    <property type="match status" value="1"/>
</dbReference>
<dbReference type="PhylomeDB" id="A7SA57"/>
<gene>
    <name evidence="3" type="ORF">NEMVEDRAFT_v1g168234</name>
</gene>
<sequence length="303" mass="35171">MEFYEPQSVRAVAIRPLDPDRILNESLENIADGPSTDRYGFVGKHKQASETTLPVQVLREREIKWLEMLNNYEKWITKKYKKLRERCRKGIPPAVRGLAWRHLSGSIKMEKQNPNLFEDLASKPSPEWENTIEKDLCRVFPYHEQFTDTGGQGQKDLFRVLKAYSLYDSHTGYCQAMAPVVAVLLMHMTAEEAFWCLVMICSKYLPGYYGPKLEAIQLDGAIFGGLLSKTVPHISKHMKQHHIDPLMYMTEWYMCLLARNLPFATVLRVWDMFFCEGIKVLFRTTIAIMKIMLSPRELRKCQG</sequence>
<dbReference type="SUPFAM" id="SSF47923">
    <property type="entry name" value="Ypt/Rab-GAP domain of gyp1p"/>
    <property type="match status" value="2"/>
</dbReference>
<dbReference type="GO" id="GO:0005886">
    <property type="term" value="C:plasma membrane"/>
    <property type="evidence" value="ECO:0007669"/>
    <property type="project" value="UniProtKB-ARBA"/>
</dbReference>
<keyword evidence="1" id="KW-0343">GTPase activation</keyword>
<dbReference type="OrthoDB" id="159449at2759"/>
<dbReference type="InterPro" id="IPR000195">
    <property type="entry name" value="Rab-GAP-TBC_dom"/>
</dbReference>
<dbReference type="SMART" id="SM00164">
    <property type="entry name" value="TBC"/>
    <property type="match status" value="1"/>
</dbReference>
<dbReference type="OMA" id="FCFYSET"/>
<dbReference type="Proteomes" id="UP000001593">
    <property type="component" value="Unassembled WGS sequence"/>
</dbReference>
<dbReference type="PROSITE" id="PS50086">
    <property type="entry name" value="TBC_RABGAP"/>
    <property type="match status" value="1"/>
</dbReference>
<dbReference type="KEGG" id="nve:5511054"/>
<dbReference type="InParanoid" id="A7SA57"/>
<evidence type="ECO:0000313" key="3">
    <source>
        <dbReference type="EMBL" id="EDO39400.1"/>
    </source>
</evidence>
<dbReference type="InterPro" id="IPR050302">
    <property type="entry name" value="Rab_GAP_TBC_domain"/>
</dbReference>
<reference evidence="3 4" key="1">
    <citation type="journal article" date="2007" name="Science">
        <title>Sea anemone genome reveals ancestral eumetazoan gene repertoire and genomic organization.</title>
        <authorList>
            <person name="Putnam N.H."/>
            <person name="Srivastava M."/>
            <person name="Hellsten U."/>
            <person name="Dirks B."/>
            <person name="Chapman J."/>
            <person name="Salamov A."/>
            <person name="Terry A."/>
            <person name="Shapiro H."/>
            <person name="Lindquist E."/>
            <person name="Kapitonov V.V."/>
            <person name="Jurka J."/>
            <person name="Genikhovich G."/>
            <person name="Grigoriev I.V."/>
            <person name="Lucas S.M."/>
            <person name="Steele R.E."/>
            <person name="Finnerty J.R."/>
            <person name="Technau U."/>
            <person name="Martindale M.Q."/>
            <person name="Rokhsar D.S."/>
        </authorList>
    </citation>
    <scope>NUCLEOTIDE SEQUENCE [LARGE SCALE GENOMIC DNA]</scope>
    <source>
        <strain evidence="4">CH2 X CH6</strain>
    </source>
</reference>
<dbReference type="PANTHER" id="PTHR47219">
    <property type="entry name" value="RAB GTPASE-ACTIVATING PROTEIN 1-LIKE"/>
    <property type="match status" value="1"/>
</dbReference>
<accession>A7SA57</accession>
<dbReference type="FunFam" id="1.10.10.750:FF:000001">
    <property type="entry name" value="TBC1 domain family member 10A"/>
    <property type="match status" value="1"/>
</dbReference>
<dbReference type="InterPro" id="IPR035969">
    <property type="entry name" value="Rab-GAP_TBC_sf"/>
</dbReference>
<dbReference type="GO" id="GO:0005096">
    <property type="term" value="F:GTPase activator activity"/>
    <property type="evidence" value="ECO:0000318"/>
    <property type="project" value="GO_Central"/>
</dbReference>
<dbReference type="Gene3D" id="1.10.10.750">
    <property type="entry name" value="Ypt/Rab-GAP domain of gyp1p, domain 1"/>
    <property type="match status" value="1"/>
</dbReference>
<dbReference type="PANTHER" id="PTHR47219:SF4">
    <property type="entry name" value="TBC1 DOMAIN FAMILY MEMBER 10A"/>
    <property type="match status" value="1"/>
</dbReference>
<organism evidence="3 4">
    <name type="scientific">Nematostella vectensis</name>
    <name type="common">Starlet sea anemone</name>
    <dbReference type="NCBI Taxonomy" id="45351"/>
    <lineage>
        <taxon>Eukaryota</taxon>
        <taxon>Metazoa</taxon>
        <taxon>Cnidaria</taxon>
        <taxon>Anthozoa</taxon>
        <taxon>Hexacorallia</taxon>
        <taxon>Actiniaria</taxon>
        <taxon>Edwardsiidae</taxon>
        <taxon>Nematostella</taxon>
    </lineage>
</organism>
<dbReference type="FunFam" id="1.10.8.270:FF:000007">
    <property type="entry name" value="TBC1 domain family member 10A"/>
    <property type="match status" value="1"/>
</dbReference>
<feature type="domain" description="Rab-GAP TBC" evidence="2">
    <location>
        <begin position="90"/>
        <end position="277"/>
    </location>
</feature>
<dbReference type="eggNOG" id="KOG2221">
    <property type="taxonomic scope" value="Eukaryota"/>
</dbReference>
<name>A7SA57_NEMVE</name>
<proteinExistence type="predicted"/>
<evidence type="ECO:0000256" key="1">
    <source>
        <dbReference type="ARBA" id="ARBA00022468"/>
    </source>
</evidence>